<feature type="transmembrane region" description="Helical" evidence="1">
    <location>
        <begin position="362"/>
        <end position="387"/>
    </location>
</feature>
<dbReference type="SUPFAM" id="SSF52540">
    <property type="entry name" value="P-loop containing nucleoside triphosphate hydrolases"/>
    <property type="match status" value="1"/>
</dbReference>
<feature type="transmembrane region" description="Helical" evidence="1">
    <location>
        <begin position="449"/>
        <end position="480"/>
    </location>
</feature>
<dbReference type="GO" id="GO:0005886">
    <property type="term" value="C:plasma membrane"/>
    <property type="evidence" value="ECO:0007669"/>
    <property type="project" value="TreeGrafter"/>
</dbReference>
<dbReference type="InterPro" id="IPR030389">
    <property type="entry name" value="G_FEOB_dom"/>
</dbReference>
<dbReference type="Pfam" id="PF07670">
    <property type="entry name" value="Gate"/>
    <property type="match status" value="2"/>
</dbReference>
<feature type="transmembrane region" description="Helical" evidence="1">
    <location>
        <begin position="328"/>
        <end position="350"/>
    </location>
</feature>
<dbReference type="NCBIfam" id="TIGR00231">
    <property type="entry name" value="small_GTP"/>
    <property type="match status" value="1"/>
</dbReference>
<sequence>MNKILLVGNPNVGKSAIFNRLTGLEVIISNYPGTTVDFTKGNVRIDGKIYELIDTPGTYSLEPTCEAEKVTANQISEMNDNDIIINVVDATNLERNLYLTLCLLETGKPMLVALNLWDDTKHKGIDIEVEKLKKFLRVPVITTSGLTGTGIKNLSEEVKNAGNPNVHKHTSDEKWKDVGKIVMDVQKVKHRHHTIIEKFEDLTIKPVTGIPIAIIVLFLTFKVVVFIGEGLISNVFDPLFENFYLPVIENLADVLKDNEILYKIFIGTLVDGEIDLFASLGVLTSGLYIPLVAVLAYIIAFYLVLGILEDSGYLPRLSVLVDSIFHKFGLHGFGIVPTMLGLGCRVPGVMATRVFETRKQRFIAITLLATAVPCAAQTAALFGIFALTQNFNHIYLVFATLLAIFVINGILLNKFIKGGSPEILLEIPPYRNIILKIVLKKLWMRVRVFLIKTVPLMLLGILVLNILDILGIVNFISVIFEPIFKNLFGLPGEAVFPIATGFLRKELAIGMLIPLIVSGILDGQQLIIACVLSVIMFPCTATFAIMIKEMKITDFLLFVLIVVVNIIVTGTVLKILLICI</sequence>
<dbReference type="AlphaFoldDB" id="A0A098EBR5"/>
<feature type="transmembrane region" description="Helical" evidence="1">
    <location>
        <begin position="393"/>
        <end position="412"/>
    </location>
</feature>
<reference evidence="3" key="1">
    <citation type="submission" date="2014-09" db="EMBL/GenBank/DDBJ databases">
        <authorList>
            <person name="Probst J Alexander"/>
        </authorList>
    </citation>
    <scope>NUCLEOTIDE SEQUENCE</scope>
</reference>
<keyword evidence="1" id="KW-0472">Membrane</keyword>
<dbReference type="InterPro" id="IPR006073">
    <property type="entry name" value="GTP-bd"/>
</dbReference>
<dbReference type="InterPro" id="IPR027417">
    <property type="entry name" value="P-loop_NTPase"/>
</dbReference>
<dbReference type="CDD" id="cd01879">
    <property type="entry name" value="FeoB"/>
    <property type="match status" value="1"/>
</dbReference>
<dbReference type="PANTHER" id="PTHR43185">
    <property type="entry name" value="FERROUS IRON TRANSPORT PROTEIN B"/>
    <property type="match status" value="1"/>
</dbReference>
<dbReference type="InterPro" id="IPR011640">
    <property type="entry name" value="Fe2_transport_prot_B_C"/>
</dbReference>
<feature type="transmembrane region" description="Helical" evidence="1">
    <location>
        <begin position="555"/>
        <end position="578"/>
    </location>
</feature>
<dbReference type="PROSITE" id="PS51711">
    <property type="entry name" value="G_FEOB"/>
    <property type="match status" value="1"/>
</dbReference>
<dbReference type="PANTHER" id="PTHR43185:SF1">
    <property type="entry name" value="FE(2+) TRANSPORTER FEOB"/>
    <property type="match status" value="1"/>
</dbReference>
<dbReference type="PRINTS" id="PR00326">
    <property type="entry name" value="GTP1OBG"/>
</dbReference>
<dbReference type="GO" id="GO:0005525">
    <property type="term" value="F:GTP binding"/>
    <property type="evidence" value="ECO:0007669"/>
    <property type="project" value="InterPro"/>
</dbReference>
<dbReference type="EMBL" id="CCXY01000325">
    <property type="protein sequence ID" value="CEG13437.1"/>
    <property type="molecule type" value="Genomic_DNA"/>
</dbReference>
<dbReference type="InterPro" id="IPR005225">
    <property type="entry name" value="Small_GTP-bd"/>
</dbReference>
<evidence type="ECO:0000313" key="3">
    <source>
        <dbReference type="EMBL" id="CEG13437.1"/>
    </source>
</evidence>
<evidence type="ECO:0000256" key="1">
    <source>
        <dbReference type="SAM" id="Phobius"/>
    </source>
</evidence>
<dbReference type="Pfam" id="PF07664">
    <property type="entry name" value="FeoB_C"/>
    <property type="match status" value="1"/>
</dbReference>
<protein>
    <submittedName>
        <fullName evidence="3">Small GTP-binding protein</fullName>
    </submittedName>
</protein>
<feature type="domain" description="FeoB-type G" evidence="2">
    <location>
        <begin position="1"/>
        <end position="164"/>
    </location>
</feature>
<accession>A0A098EBR5</accession>
<feature type="transmembrane region" description="Helical" evidence="1">
    <location>
        <begin position="526"/>
        <end position="546"/>
    </location>
</feature>
<dbReference type="GO" id="GO:0015093">
    <property type="term" value="F:ferrous iron transmembrane transporter activity"/>
    <property type="evidence" value="ECO:0007669"/>
    <property type="project" value="InterPro"/>
</dbReference>
<dbReference type="Pfam" id="PF02421">
    <property type="entry name" value="FeoB_N"/>
    <property type="match status" value="1"/>
</dbReference>
<organism evidence="3">
    <name type="scientific">groundwater metagenome</name>
    <dbReference type="NCBI Taxonomy" id="717931"/>
    <lineage>
        <taxon>unclassified sequences</taxon>
        <taxon>metagenomes</taxon>
        <taxon>ecological metagenomes</taxon>
    </lineage>
</organism>
<feature type="transmembrane region" description="Helical" evidence="1">
    <location>
        <begin position="287"/>
        <end position="308"/>
    </location>
</feature>
<feature type="transmembrane region" description="Helical" evidence="1">
    <location>
        <begin position="207"/>
        <end position="228"/>
    </location>
</feature>
<keyword evidence="1" id="KW-1133">Transmembrane helix</keyword>
<name>A0A098EBR5_9ZZZZ</name>
<keyword evidence="1" id="KW-0812">Transmembrane</keyword>
<dbReference type="Gene3D" id="3.40.50.300">
    <property type="entry name" value="P-loop containing nucleotide triphosphate hydrolases"/>
    <property type="match status" value="1"/>
</dbReference>
<dbReference type="InterPro" id="IPR011642">
    <property type="entry name" value="Gate_dom"/>
</dbReference>
<dbReference type="InterPro" id="IPR050860">
    <property type="entry name" value="FeoB_GTPase"/>
</dbReference>
<proteinExistence type="predicted"/>
<evidence type="ECO:0000259" key="2">
    <source>
        <dbReference type="PROSITE" id="PS51711"/>
    </source>
</evidence>
<gene>
    <name evidence="3" type="ORF">MSIBF_A3910002</name>
</gene>